<protein>
    <recommendedName>
        <fullName evidence="1">DUF2007 domain-containing protein</fullName>
    </recommendedName>
</protein>
<name>A0A382VR99_9ZZZZ</name>
<feature type="domain" description="DUF2007" evidence="1">
    <location>
        <begin position="1"/>
        <end position="66"/>
    </location>
</feature>
<evidence type="ECO:0000313" key="2">
    <source>
        <dbReference type="EMBL" id="SVD49116.1"/>
    </source>
</evidence>
<dbReference type="InterPro" id="IPR011322">
    <property type="entry name" value="N-reg_PII-like_a/b"/>
</dbReference>
<dbReference type="EMBL" id="UINC01154051">
    <property type="protein sequence ID" value="SVD49116.1"/>
    <property type="molecule type" value="Genomic_DNA"/>
</dbReference>
<dbReference type="InterPro" id="IPR018551">
    <property type="entry name" value="DUF2007"/>
</dbReference>
<sequence length="67" mass="7346">MIELLRSNDAVILSFAEALLRDAGIKCAVLDRHMSILEGSVDALNQRLMVRVEDETHARALIAEAGI</sequence>
<gene>
    <name evidence="2" type="ORF">METZ01_LOCUS401970</name>
</gene>
<evidence type="ECO:0000259" key="1">
    <source>
        <dbReference type="Pfam" id="PF09413"/>
    </source>
</evidence>
<proteinExistence type="predicted"/>
<dbReference type="AlphaFoldDB" id="A0A382VR99"/>
<organism evidence="2">
    <name type="scientific">marine metagenome</name>
    <dbReference type="NCBI Taxonomy" id="408172"/>
    <lineage>
        <taxon>unclassified sequences</taxon>
        <taxon>metagenomes</taxon>
        <taxon>ecological metagenomes</taxon>
    </lineage>
</organism>
<dbReference type="SUPFAM" id="SSF54913">
    <property type="entry name" value="GlnB-like"/>
    <property type="match status" value="1"/>
</dbReference>
<dbReference type="Pfam" id="PF09413">
    <property type="entry name" value="DUF2007"/>
    <property type="match status" value="1"/>
</dbReference>
<accession>A0A382VR99</accession>
<reference evidence="2" key="1">
    <citation type="submission" date="2018-05" db="EMBL/GenBank/DDBJ databases">
        <authorList>
            <person name="Lanie J.A."/>
            <person name="Ng W.-L."/>
            <person name="Kazmierczak K.M."/>
            <person name="Andrzejewski T.M."/>
            <person name="Davidsen T.M."/>
            <person name="Wayne K.J."/>
            <person name="Tettelin H."/>
            <person name="Glass J.I."/>
            <person name="Rusch D."/>
            <person name="Podicherti R."/>
            <person name="Tsui H.-C.T."/>
            <person name="Winkler M.E."/>
        </authorList>
    </citation>
    <scope>NUCLEOTIDE SEQUENCE</scope>
</reference>
<dbReference type="Gene3D" id="3.30.70.790">
    <property type="entry name" value="UreE, C-terminal domain"/>
    <property type="match status" value="1"/>
</dbReference>